<evidence type="ECO:0000313" key="3">
    <source>
        <dbReference type="EMBL" id="GAA4967441.1"/>
    </source>
</evidence>
<feature type="region of interest" description="Disordered" evidence="1">
    <location>
        <begin position="109"/>
        <end position="128"/>
    </location>
</feature>
<dbReference type="Proteomes" id="UP001501195">
    <property type="component" value="Unassembled WGS sequence"/>
</dbReference>
<feature type="region of interest" description="Disordered" evidence="1">
    <location>
        <begin position="1"/>
        <end position="33"/>
    </location>
</feature>
<keyword evidence="2" id="KW-0472">Membrane</keyword>
<dbReference type="RefSeq" id="WP_345711014.1">
    <property type="nucleotide sequence ID" value="NZ_BAABIL010000091.1"/>
</dbReference>
<feature type="compositionally biased region" description="Pro residues" evidence="1">
    <location>
        <begin position="15"/>
        <end position="25"/>
    </location>
</feature>
<name>A0ABP9HCN7_9ACTN</name>
<evidence type="ECO:0000313" key="4">
    <source>
        <dbReference type="Proteomes" id="UP001501195"/>
    </source>
</evidence>
<gene>
    <name evidence="3" type="ORF">GCM10023225_07530</name>
</gene>
<feature type="compositionally biased region" description="Low complexity" evidence="1">
    <location>
        <begin position="109"/>
        <end position="126"/>
    </location>
</feature>
<proteinExistence type="predicted"/>
<comment type="caution">
    <text evidence="3">The sequence shown here is derived from an EMBL/GenBank/DDBJ whole genome shotgun (WGS) entry which is preliminary data.</text>
</comment>
<feature type="region of interest" description="Disordered" evidence="1">
    <location>
        <begin position="151"/>
        <end position="193"/>
    </location>
</feature>
<dbReference type="InterPro" id="IPR006311">
    <property type="entry name" value="TAT_signal"/>
</dbReference>
<feature type="transmembrane region" description="Helical" evidence="2">
    <location>
        <begin position="37"/>
        <end position="57"/>
    </location>
</feature>
<organism evidence="3 4">
    <name type="scientific">Kineococcus glutinatus</name>
    <dbReference type="NCBI Taxonomy" id="1070872"/>
    <lineage>
        <taxon>Bacteria</taxon>
        <taxon>Bacillati</taxon>
        <taxon>Actinomycetota</taxon>
        <taxon>Actinomycetes</taxon>
        <taxon>Kineosporiales</taxon>
        <taxon>Kineosporiaceae</taxon>
        <taxon>Kineococcus</taxon>
    </lineage>
</organism>
<evidence type="ECO:0000256" key="2">
    <source>
        <dbReference type="SAM" id="Phobius"/>
    </source>
</evidence>
<protein>
    <submittedName>
        <fullName evidence="3">Uncharacterized protein</fullName>
    </submittedName>
</protein>
<dbReference type="PROSITE" id="PS51318">
    <property type="entry name" value="TAT"/>
    <property type="match status" value="1"/>
</dbReference>
<keyword evidence="2" id="KW-0812">Transmembrane</keyword>
<dbReference type="EMBL" id="BAABIL010000091">
    <property type="protein sequence ID" value="GAA4967441.1"/>
    <property type="molecule type" value="Genomic_DNA"/>
</dbReference>
<reference evidence="4" key="1">
    <citation type="journal article" date="2019" name="Int. J. Syst. Evol. Microbiol.">
        <title>The Global Catalogue of Microorganisms (GCM) 10K type strain sequencing project: providing services to taxonomists for standard genome sequencing and annotation.</title>
        <authorList>
            <consortium name="The Broad Institute Genomics Platform"/>
            <consortium name="The Broad Institute Genome Sequencing Center for Infectious Disease"/>
            <person name="Wu L."/>
            <person name="Ma J."/>
        </authorList>
    </citation>
    <scope>NUCLEOTIDE SEQUENCE [LARGE SCALE GENOMIC DNA]</scope>
    <source>
        <strain evidence="4">JCM 18126</strain>
    </source>
</reference>
<sequence>MAPQFPSFGRAATPEPEPTASPEPEPTPRDPRVRRSLLGGAAAIAVLGGGALCFVWLSTAPAGEAAAATAGVRTTPSTVPTSSPSAGVVVFDAGGRDIFAQTLTSTAAAGTATSTATSSSTSTSTTSDEEAWQAFLDGLADGLAAAEASSSATSASTATSTATSTPTSTATSAPVTTTATTPPVVPTPSVSTAPSWEQAHYTYLGTDAEDATAANFSVKGTPNGDYELRVAAGTTLYPAAITFRGDVDGTALITSDHGIAQGWLVPANTEVPAAAMGTSTGIVRVIGLSLDGSAWIQVNREEDVLVAEGAQVPGTPLTYEGFTDHLGLARTEVSFTAGGVTYSGAFGPGEDAGVVY</sequence>
<keyword evidence="4" id="KW-1185">Reference proteome</keyword>
<evidence type="ECO:0000256" key="1">
    <source>
        <dbReference type="SAM" id="MobiDB-lite"/>
    </source>
</evidence>
<keyword evidence="2" id="KW-1133">Transmembrane helix</keyword>
<accession>A0ABP9HCN7</accession>